<proteinExistence type="predicted"/>
<dbReference type="Proteomes" id="UP001515480">
    <property type="component" value="Unassembled WGS sequence"/>
</dbReference>
<feature type="region of interest" description="Disordered" evidence="1">
    <location>
        <begin position="1"/>
        <end position="45"/>
    </location>
</feature>
<gene>
    <name evidence="2" type="ORF">AB1Y20_004859</name>
</gene>
<evidence type="ECO:0000313" key="2">
    <source>
        <dbReference type="EMBL" id="KAL1508764.1"/>
    </source>
</evidence>
<feature type="compositionally biased region" description="Low complexity" evidence="1">
    <location>
        <begin position="1"/>
        <end position="19"/>
    </location>
</feature>
<dbReference type="EMBL" id="JBGBPQ010000016">
    <property type="protein sequence ID" value="KAL1508764.1"/>
    <property type="molecule type" value="Genomic_DNA"/>
</dbReference>
<sequence length="140" mass="15133">MASISEPAGSSAASAASPRESPRGRGRPVRSRNPPQPHFLSARMEQPFDSVLRAMVELEEQSGGFVPFEPPRHMVASPERRGLARPEQGTPRVAHPLRACRPGCTRVNYPPDEWSECAVAVWQRALPGMRAGAPASQSVA</sequence>
<protein>
    <submittedName>
        <fullName evidence="2">Uncharacterized protein</fullName>
    </submittedName>
</protein>
<organism evidence="2 3">
    <name type="scientific">Prymnesium parvum</name>
    <name type="common">Toxic golden alga</name>
    <dbReference type="NCBI Taxonomy" id="97485"/>
    <lineage>
        <taxon>Eukaryota</taxon>
        <taxon>Haptista</taxon>
        <taxon>Haptophyta</taxon>
        <taxon>Prymnesiophyceae</taxon>
        <taxon>Prymnesiales</taxon>
        <taxon>Prymnesiaceae</taxon>
        <taxon>Prymnesium</taxon>
    </lineage>
</organism>
<feature type="region of interest" description="Disordered" evidence="1">
    <location>
        <begin position="63"/>
        <end position="94"/>
    </location>
</feature>
<evidence type="ECO:0000313" key="3">
    <source>
        <dbReference type="Proteomes" id="UP001515480"/>
    </source>
</evidence>
<evidence type="ECO:0000256" key="1">
    <source>
        <dbReference type="SAM" id="MobiDB-lite"/>
    </source>
</evidence>
<accession>A0AB34IZD8</accession>
<comment type="caution">
    <text evidence="2">The sequence shown here is derived from an EMBL/GenBank/DDBJ whole genome shotgun (WGS) entry which is preliminary data.</text>
</comment>
<reference evidence="2 3" key="1">
    <citation type="journal article" date="2024" name="Science">
        <title>Giant polyketide synthase enzymes in the biosynthesis of giant marine polyether toxins.</title>
        <authorList>
            <person name="Fallon T.R."/>
            <person name="Shende V.V."/>
            <person name="Wierzbicki I.H."/>
            <person name="Pendleton A.L."/>
            <person name="Watervoot N.F."/>
            <person name="Auber R.P."/>
            <person name="Gonzalez D.J."/>
            <person name="Wisecaver J.H."/>
            <person name="Moore B.S."/>
        </authorList>
    </citation>
    <scope>NUCLEOTIDE SEQUENCE [LARGE SCALE GENOMIC DNA]</scope>
    <source>
        <strain evidence="2 3">12B1</strain>
    </source>
</reference>
<keyword evidence="3" id="KW-1185">Reference proteome</keyword>
<dbReference type="AlphaFoldDB" id="A0AB34IZD8"/>
<name>A0AB34IZD8_PRYPA</name>